<feature type="domain" description="Methyltransferase type 12" evidence="3">
    <location>
        <begin position="30"/>
        <end position="151"/>
    </location>
</feature>
<evidence type="ECO:0000256" key="2">
    <source>
        <dbReference type="ARBA" id="ARBA00022679"/>
    </source>
</evidence>
<evidence type="ECO:0000259" key="3">
    <source>
        <dbReference type="Pfam" id="PF08242"/>
    </source>
</evidence>
<dbReference type="RefSeq" id="XP_025381144.1">
    <property type="nucleotide sequence ID" value="XM_025518556.1"/>
</dbReference>
<protein>
    <submittedName>
        <fullName evidence="4">S-adenosyl-L-methionine-dependent methyltransferase</fullName>
    </submittedName>
</protein>
<evidence type="ECO:0000256" key="1">
    <source>
        <dbReference type="ARBA" id="ARBA00022603"/>
    </source>
</evidence>
<gene>
    <name evidence="4" type="ORF">FA10DRAFT_221839</name>
</gene>
<dbReference type="AlphaFoldDB" id="A0A316YY16"/>
<evidence type="ECO:0000313" key="4">
    <source>
        <dbReference type="EMBL" id="PWN93946.1"/>
    </source>
</evidence>
<dbReference type="PANTHER" id="PTHR44942:SF4">
    <property type="entry name" value="METHYLTRANSFERASE TYPE 11 DOMAIN-CONTAINING PROTEIN"/>
    <property type="match status" value="1"/>
</dbReference>
<dbReference type="EMBL" id="KZ819634">
    <property type="protein sequence ID" value="PWN93946.1"/>
    <property type="molecule type" value="Genomic_DNA"/>
</dbReference>
<dbReference type="Proteomes" id="UP000245768">
    <property type="component" value="Unassembled WGS sequence"/>
</dbReference>
<dbReference type="Pfam" id="PF08242">
    <property type="entry name" value="Methyltransf_12"/>
    <property type="match status" value="1"/>
</dbReference>
<dbReference type="InterPro" id="IPR029063">
    <property type="entry name" value="SAM-dependent_MTases_sf"/>
</dbReference>
<dbReference type="GO" id="GO:0008168">
    <property type="term" value="F:methyltransferase activity"/>
    <property type="evidence" value="ECO:0007669"/>
    <property type="project" value="UniProtKB-KW"/>
</dbReference>
<dbReference type="GO" id="GO:0032259">
    <property type="term" value="P:methylation"/>
    <property type="evidence" value="ECO:0007669"/>
    <property type="project" value="UniProtKB-KW"/>
</dbReference>
<dbReference type="SUPFAM" id="SSF53335">
    <property type="entry name" value="S-adenosyl-L-methionine-dependent methyltransferases"/>
    <property type="match status" value="1"/>
</dbReference>
<dbReference type="InterPro" id="IPR051052">
    <property type="entry name" value="Diverse_substrate_MTase"/>
</dbReference>
<dbReference type="InterPro" id="IPR013217">
    <property type="entry name" value="Methyltransf_12"/>
</dbReference>
<dbReference type="STRING" id="215250.A0A316YY16"/>
<sequence length="278" mass="31047">LYARARPSYPEEVVEKVVKSPSSNEPLNIVELGAGTGIATKVIIEACSGPSAHARLASYTALDASSAMMEALERSLMQAPDGLVPRLKQSGLLGADVTTDTGVATFEDFNSAQRFTGQVDLILIAQAWHWCQDWDKALCNFAKALKPGGTLALLWNLEDKDAAPWVRNAREEFEKYEGDFPQYRHFGWHAMYKQPGFAHFEVLPEVHLTRSLPTTIEGVCSRVRSKSYISVLPDDQWSQVEAKIKAFLRAPDAGISWIDEDKGIFEYPYKTALHLFRR</sequence>
<dbReference type="PANTHER" id="PTHR44942">
    <property type="entry name" value="METHYLTRANSF_11 DOMAIN-CONTAINING PROTEIN"/>
    <property type="match status" value="1"/>
</dbReference>
<feature type="non-terminal residue" evidence="4">
    <location>
        <position position="278"/>
    </location>
</feature>
<dbReference type="CDD" id="cd02440">
    <property type="entry name" value="AdoMet_MTases"/>
    <property type="match status" value="1"/>
</dbReference>
<reference evidence="4 5" key="1">
    <citation type="journal article" date="2018" name="Mol. Biol. Evol.">
        <title>Broad Genomic Sampling Reveals a Smut Pathogenic Ancestry of the Fungal Clade Ustilaginomycotina.</title>
        <authorList>
            <person name="Kijpornyongpan T."/>
            <person name="Mondo S.J."/>
            <person name="Barry K."/>
            <person name="Sandor L."/>
            <person name="Lee J."/>
            <person name="Lipzen A."/>
            <person name="Pangilinan J."/>
            <person name="LaButti K."/>
            <person name="Hainaut M."/>
            <person name="Henrissat B."/>
            <person name="Grigoriev I.V."/>
            <person name="Spatafora J.W."/>
            <person name="Aime M.C."/>
        </authorList>
    </citation>
    <scope>NUCLEOTIDE SEQUENCE [LARGE SCALE GENOMIC DNA]</scope>
    <source>
        <strain evidence="4 5">MCA 4198</strain>
    </source>
</reference>
<feature type="non-terminal residue" evidence="4">
    <location>
        <position position="1"/>
    </location>
</feature>
<dbReference type="InParanoid" id="A0A316YY16"/>
<organism evidence="4 5">
    <name type="scientific">Acaromyces ingoldii</name>
    <dbReference type="NCBI Taxonomy" id="215250"/>
    <lineage>
        <taxon>Eukaryota</taxon>
        <taxon>Fungi</taxon>
        <taxon>Dikarya</taxon>
        <taxon>Basidiomycota</taxon>
        <taxon>Ustilaginomycotina</taxon>
        <taxon>Exobasidiomycetes</taxon>
        <taxon>Exobasidiales</taxon>
        <taxon>Cryptobasidiaceae</taxon>
        <taxon>Acaromyces</taxon>
    </lineage>
</organism>
<keyword evidence="2 4" id="KW-0808">Transferase</keyword>
<dbReference type="GeneID" id="37040472"/>
<dbReference type="Gene3D" id="3.40.50.150">
    <property type="entry name" value="Vaccinia Virus protein VP39"/>
    <property type="match status" value="1"/>
</dbReference>
<dbReference type="OrthoDB" id="66144at2759"/>
<proteinExistence type="predicted"/>
<name>A0A316YY16_9BASI</name>
<evidence type="ECO:0000313" key="5">
    <source>
        <dbReference type="Proteomes" id="UP000245768"/>
    </source>
</evidence>
<accession>A0A316YY16</accession>
<keyword evidence="1 4" id="KW-0489">Methyltransferase</keyword>
<dbReference type="FunCoup" id="A0A316YY16">
    <property type="interactions" value="181"/>
</dbReference>
<keyword evidence="5" id="KW-1185">Reference proteome</keyword>